<protein>
    <submittedName>
        <fullName evidence="1">DSBA oxidoreductase</fullName>
    </submittedName>
</protein>
<gene>
    <name evidence="1" type="ORF">SALB_03764</name>
</gene>
<reference evidence="1 2" key="1">
    <citation type="journal article" date="2019" name="Microbiol. Resour. Announc.">
        <title>Draft Genome Sequence of the Most Traditional epsilon-Poly-l-Lysine Producer, Streptomyces albulus NBRC14147.</title>
        <authorList>
            <person name="Yamanaka K."/>
            <person name="Hamano Y."/>
        </authorList>
    </citation>
    <scope>NUCLEOTIDE SEQUENCE [LARGE SCALE GENOMIC DNA]</scope>
    <source>
        <strain evidence="1 2">NBRC 14147</strain>
    </source>
</reference>
<accession>A0A059W6K1</accession>
<dbReference type="STRING" id="68570.DC74_2896"/>
<dbReference type="SUPFAM" id="SSF52833">
    <property type="entry name" value="Thioredoxin-like"/>
    <property type="match status" value="1"/>
</dbReference>
<dbReference type="eggNOG" id="COG3531">
    <property type="taxonomic scope" value="Bacteria"/>
</dbReference>
<dbReference type="InterPro" id="IPR053977">
    <property type="entry name" value="Rv2466c-like"/>
</dbReference>
<organism evidence="1 2">
    <name type="scientific">Streptomyces noursei</name>
    <name type="common">Streptomyces albulus</name>
    <dbReference type="NCBI Taxonomy" id="1971"/>
    <lineage>
        <taxon>Bacteria</taxon>
        <taxon>Bacillati</taxon>
        <taxon>Actinomycetota</taxon>
        <taxon>Actinomycetes</taxon>
        <taxon>Kitasatosporales</taxon>
        <taxon>Streptomycetaceae</taxon>
        <taxon>Streptomyces</taxon>
    </lineage>
</organism>
<comment type="caution">
    <text evidence="1">The sequence shown here is derived from an EMBL/GenBank/DDBJ whole genome shotgun (WGS) entry which is preliminary data.</text>
</comment>
<dbReference type="InterPro" id="IPR036249">
    <property type="entry name" value="Thioredoxin-like_sf"/>
</dbReference>
<proteinExistence type="predicted"/>
<dbReference type="Proteomes" id="UP000288351">
    <property type="component" value="Unassembled WGS sequence"/>
</dbReference>
<dbReference type="Gene3D" id="3.40.30.10">
    <property type="entry name" value="Glutaredoxin"/>
    <property type="match status" value="1"/>
</dbReference>
<name>A0A059W6K1_STRNR</name>
<evidence type="ECO:0000313" key="1">
    <source>
        <dbReference type="EMBL" id="GCB91052.1"/>
    </source>
</evidence>
<dbReference type="AlphaFoldDB" id="A0A059W6K1"/>
<evidence type="ECO:0000313" key="2">
    <source>
        <dbReference type="Proteomes" id="UP000288351"/>
    </source>
</evidence>
<dbReference type="EMBL" id="BHXC01000006">
    <property type="protein sequence ID" value="GCB91052.1"/>
    <property type="molecule type" value="Genomic_DNA"/>
</dbReference>
<dbReference type="Pfam" id="PF22234">
    <property type="entry name" value="Rv2466c-like"/>
    <property type="match status" value="1"/>
</dbReference>
<sequence>MAECPGGPGRWRLNLDRMTHQSPARHTVDFYFDPICPFAWISSRWILEVEHLRDIDLRFRVMSLSVLNEGRADLPEKYRELLDAGWGPVRVCIAAAQEHGEEVLRDLYTALGTRIHKDGREDTATVIEEALAEVGLPVELARAAEQDTYDDALRKSHHEGMDPVGEDVGTPTLHIDGVAFFGPVLMAIPRGEDAARIFDGARLLAGYDRFFELKRTRTGEFDFS</sequence>